<keyword evidence="3" id="KW-1185">Reference proteome</keyword>
<dbReference type="PROSITE" id="PS51787">
    <property type="entry name" value="LON_N"/>
    <property type="match status" value="1"/>
</dbReference>
<accession>A0ABV8UKU2</accession>
<evidence type="ECO:0000313" key="3">
    <source>
        <dbReference type="Proteomes" id="UP001595799"/>
    </source>
</evidence>
<dbReference type="Pfam" id="PF02190">
    <property type="entry name" value="LON_substr_bdg"/>
    <property type="match status" value="1"/>
</dbReference>
<dbReference type="Proteomes" id="UP001595799">
    <property type="component" value="Unassembled WGS sequence"/>
</dbReference>
<gene>
    <name evidence="2" type="ORF">ACFOW6_10090</name>
</gene>
<organism evidence="2 3">
    <name type="scientific">Fodinicurvata halophila</name>
    <dbReference type="NCBI Taxonomy" id="1419723"/>
    <lineage>
        <taxon>Bacteria</taxon>
        <taxon>Pseudomonadati</taxon>
        <taxon>Pseudomonadota</taxon>
        <taxon>Alphaproteobacteria</taxon>
        <taxon>Rhodospirillales</taxon>
        <taxon>Rhodovibrionaceae</taxon>
        <taxon>Fodinicurvata</taxon>
    </lineage>
</organism>
<sequence>MMRDLFGPGFAELPDSLPIFPLPGALLLPGGNLPLNIFEPRYLAMVRDTLAWPRLIGMVQPKLPAGAEDEDYGEDVGAAAVYQTGCAGRIAIFQENSDGRCQITLAGLVRFRITEEIAGVDGYRRVRPDWSDFAADFTTQSLPETFERQRLLTILQDYFHLTGLSADWSSIEAAPAERLVTSLSMICPFDPREKQALLEAPDMAKRGETLITILEMAVMEARSGVGRH</sequence>
<evidence type="ECO:0000259" key="1">
    <source>
        <dbReference type="PROSITE" id="PS51787"/>
    </source>
</evidence>
<dbReference type="InterPro" id="IPR003111">
    <property type="entry name" value="Lon_prtase_N"/>
</dbReference>
<dbReference type="RefSeq" id="WP_382422236.1">
    <property type="nucleotide sequence ID" value="NZ_JBHSCW010000004.1"/>
</dbReference>
<dbReference type="PANTHER" id="PTHR46732:SF8">
    <property type="entry name" value="ATP-DEPENDENT PROTEASE LA (LON) DOMAIN PROTEIN"/>
    <property type="match status" value="1"/>
</dbReference>
<reference evidence="3" key="1">
    <citation type="journal article" date="2019" name="Int. J. Syst. Evol. Microbiol.">
        <title>The Global Catalogue of Microorganisms (GCM) 10K type strain sequencing project: providing services to taxonomists for standard genome sequencing and annotation.</title>
        <authorList>
            <consortium name="The Broad Institute Genomics Platform"/>
            <consortium name="The Broad Institute Genome Sequencing Center for Infectious Disease"/>
            <person name="Wu L."/>
            <person name="Ma J."/>
        </authorList>
    </citation>
    <scope>NUCLEOTIDE SEQUENCE [LARGE SCALE GENOMIC DNA]</scope>
    <source>
        <strain evidence="3">CECT 8472</strain>
    </source>
</reference>
<dbReference type="InterPro" id="IPR015947">
    <property type="entry name" value="PUA-like_sf"/>
</dbReference>
<comment type="caution">
    <text evidence="2">The sequence shown here is derived from an EMBL/GenBank/DDBJ whole genome shotgun (WGS) entry which is preliminary data.</text>
</comment>
<dbReference type="SUPFAM" id="SSF88697">
    <property type="entry name" value="PUA domain-like"/>
    <property type="match status" value="1"/>
</dbReference>
<proteinExistence type="predicted"/>
<dbReference type="EMBL" id="JBHSCW010000004">
    <property type="protein sequence ID" value="MFC4351891.1"/>
    <property type="molecule type" value="Genomic_DNA"/>
</dbReference>
<dbReference type="SMART" id="SM00464">
    <property type="entry name" value="LON"/>
    <property type="match status" value="1"/>
</dbReference>
<protein>
    <submittedName>
        <fullName evidence="2">LON peptidase substrate-binding domain-containing protein</fullName>
    </submittedName>
</protein>
<dbReference type="PANTHER" id="PTHR46732">
    <property type="entry name" value="ATP-DEPENDENT PROTEASE LA (LON) DOMAIN PROTEIN"/>
    <property type="match status" value="1"/>
</dbReference>
<dbReference type="InterPro" id="IPR046336">
    <property type="entry name" value="Lon_prtase_N_sf"/>
</dbReference>
<name>A0ABV8UKU2_9PROT</name>
<evidence type="ECO:0000313" key="2">
    <source>
        <dbReference type="EMBL" id="MFC4351891.1"/>
    </source>
</evidence>
<feature type="domain" description="Lon N-terminal" evidence="1">
    <location>
        <begin position="17"/>
        <end position="218"/>
    </location>
</feature>
<dbReference type="Gene3D" id="2.30.130.40">
    <property type="entry name" value="LON domain-like"/>
    <property type="match status" value="1"/>
</dbReference>